<gene>
    <name evidence="2" type="ORF">HMPREF0682_0410</name>
</gene>
<reference evidence="2" key="1">
    <citation type="submission" date="2013-08" db="EMBL/GenBank/DDBJ databases">
        <authorList>
            <person name="Durkin A.S."/>
            <person name="Haft D.R."/>
            <person name="McCorrison J."/>
            <person name="Torralba M."/>
            <person name="Gillis M."/>
            <person name="Haft D.H."/>
            <person name="Methe B."/>
            <person name="Sutton G."/>
            <person name="Nelson K.E."/>
        </authorList>
    </citation>
    <scope>NUCLEOTIDE SEQUENCE [LARGE SCALE GENOMIC DNA]</scope>
    <source>
        <strain evidence="2">F0233</strain>
    </source>
</reference>
<sequence length="151" mass="16409">MEIPVEPQEVLARFEAIGTAGELPEVIVRAFVDIWESPRSGPQMRALLRRALEDPERFGALVDFLSTAAVEPVSARLEGLSPQQARLRLTLVASHLLGTVVIRGLMGVEPPAGLDAERLVELLEPAIRADLALGAPPKDGHRARPEDDRGR</sequence>
<dbReference type="SUPFAM" id="SSF48498">
    <property type="entry name" value="Tetracyclin repressor-like, C-terminal domain"/>
    <property type="match status" value="1"/>
</dbReference>
<evidence type="ECO:0000313" key="3">
    <source>
        <dbReference type="Proteomes" id="UP000017052"/>
    </source>
</evidence>
<dbReference type="OrthoDB" id="3210235at2"/>
<name>U2PPQ6_9ACTN</name>
<dbReference type="GeneID" id="95360605"/>
<dbReference type="Proteomes" id="UP000017052">
    <property type="component" value="Unassembled WGS sequence"/>
</dbReference>
<evidence type="ECO:0000313" key="2">
    <source>
        <dbReference type="EMBL" id="ERK52480.1"/>
    </source>
</evidence>
<evidence type="ECO:0000259" key="1">
    <source>
        <dbReference type="Pfam" id="PF17920"/>
    </source>
</evidence>
<dbReference type="EMBL" id="ACVN02000256">
    <property type="protein sequence ID" value="ERK52480.1"/>
    <property type="molecule type" value="Genomic_DNA"/>
</dbReference>
<dbReference type="Pfam" id="PF17920">
    <property type="entry name" value="TetR_C_16"/>
    <property type="match status" value="1"/>
</dbReference>
<dbReference type="Gene3D" id="1.10.357.10">
    <property type="entry name" value="Tetracycline Repressor, domain 2"/>
    <property type="match status" value="1"/>
</dbReference>
<keyword evidence="3" id="KW-1185">Reference proteome</keyword>
<organism evidence="2 3">
    <name type="scientific">Propionibacterium acidifaciens F0233</name>
    <dbReference type="NCBI Taxonomy" id="553198"/>
    <lineage>
        <taxon>Bacteria</taxon>
        <taxon>Bacillati</taxon>
        <taxon>Actinomycetota</taxon>
        <taxon>Actinomycetes</taxon>
        <taxon>Propionibacteriales</taxon>
        <taxon>Propionibacteriaceae</taxon>
        <taxon>Propionibacterium</taxon>
    </lineage>
</organism>
<dbReference type="RefSeq" id="WP_021798324.1">
    <property type="nucleotide sequence ID" value="NZ_ACVN02000256.1"/>
</dbReference>
<dbReference type="InterPro" id="IPR036271">
    <property type="entry name" value="Tet_transcr_reg_TetR-rel_C_sf"/>
</dbReference>
<dbReference type="InterPro" id="IPR041678">
    <property type="entry name" value="TetR_C_16"/>
</dbReference>
<proteinExistence type="predicted"/>
<comment type="caution">
    <text evidence="2">The sequence shown here is derived from an EMBL/GenBank/DDBJ whole genome shotgun (WGS) entry which is preliminary data.</text>
</comment>
<accession>U2PPQ6</accession>
<feature type="domain" description="Tetracyclin repressor-like C-terminal" evidence="1">
    <location>
        <begin position="22"/>
        <end position="129"/>
    </location>
</feature>
<dbReference type="AlphaFoldDB" id="U2PPQ6"/>
<protein>
    <recommendedName>
        <fullName evidence="1">Tetracyclin repressor-like C-terminal domain-containing protein</fullName>
    </recommendedName>
</protein>